<feature type="chain" id="PRO_5047138582" evidence="6">
    <location>
        <begin position="21"/>
        <end position="75"/>
    </location>
</feature>
<evidence type="ECO:0000256" key="4">
    <source>
        <dbReference type="ARBA" id="ARBA00023139"/>
    </source>
</evidence>
<keyword evidence="1" id="KW-1003">Cell membrane</keyword>
<evidence type="ECO:0000313" key="8">
    <source>
        <dbReference type="EMBL" id="MDN3919249.1"/>
    </source>
</evidence>
<keyword evidence="2 6" id="KW-0732">Signal</keyword>
<dbReference type="SUPFAM" id="SSF50182">
    <property type="entry name" value="Sm-like ribonucleoproteins"/>
    <property type="match status" value="1"/>
</dbReference>
<dbReference type="PANTHER" id="PTHR37011">
    <property type="entry name" value="POT FAMILY PEPTIDE TRANSPORT PROTEIN-RELATED"/>
    <property type="match status" value="1"/>
</dbReference>
<feature type="signal peptide" evidence="6">
    <location>
        <begin position="1"/>
        <end position="20"/>
    </location>
</feature>
<dbReference type="NCBIfam" id="NF033216">
    <property type="entry name" value="lipo_YgdI_YgdR"/>
    <property type="match status" value="1"/>
</dbReference>
<accession>A0ABT8DQN7</accession>
<evidence type="ECO:0000256" key="6">
    <source>
        <dbReference type="SAM" id="SignalP"/>
    </source>
</evidence>
<comment type="caution">
    <text evidence="8">The sequence shown here is derived from an EMBL/GenBank/DDBJ whole genome shotgun (WGS) entry which is preliminary data.</text>
</comment>
<dbReference type="InterPro" id="IPR010920">
    <property type="entry name" value="LSM_dom_sf"/>
</dbReference>
<dbReference type="InterPro" id="IPR047807">
    <property type="entry name" value="YgdI/YgdR-like_SH3-like"/>
</dbReference>
<protein>
    <submittedName>
        <fullName evidence="8">YgdI/YgdR family lipoprotein</fullName>
    </submittedName>
</protein>
<dbReference type="PROSITE" id="PS51257">
    <property type="entry name" value="PROKAR_LIPOPROTEIN"/>
    <property type="match status" value="1"/>
</dbReference>
<keyword evidence="5 8" id="KW-0449">Lipoprotein</keyword>
<evidence type="ECO:0000256" key="5">
    <source>
        <dbReference type="ARBA" id="ARBA00023288"/>
    </source>
</evidence>
<dbReference type="EMBL" id="JAUHHC010000001">
    <property type="protein sequence ID" value="MDN3919249.1"/>
    <property type="molecule type" value="Genomic_DNA"/>
</dbReference>
<evidence type="ECO:0000256" key="2">
    <source>
        <dbReference type="ARBA" id="ARBA00022729"/>
    </source>
</evidence>
<keyword evidence="3" id="KW-0472">Membrane</keyword>
<feature type="domain" description="Lipoprotein YgdI/YgdR-like SH3-like" evidence="7">
    <location>
        <begin position="26"/>
        <end position="74"/>
    </location>
</feature>
<evidence type="ECO:0000256" key="1">
    <source>
        <dbReference type="ARBA" id="ARBA00022475"/>
    </source>
</evidence>
<organism evidence="8 9">
    <name type="scientific">Roseateles violae</name>
    <dbReference type="NCBI Taxonomy" id="3058042"/>
    <lineage>
        <taxon>Bacteria</taxon>
        <taxon>Pseudomonadati</taxon>
        <taxon>Pseudomonadota</taxon>
        <taxon>Betaproteobacteria</taxon>
        <taxon>Burkholderiales</taxon>
        <taxon>Sphaerotilaceae</taxon>
        <taxon>Roseateles</taxon>
    </lineage>
</organism>
<dbReference type="Proteomes" id="UP001228044">
    <property type="component" value="Unassembled WGS sequence"/>
</dbReference>
<dbReference type="Gene3D" id="2.30.30.100">
    <property type="match status" value="1"/>
</dbReference>
<sequence>MTTKKVTTLLSALAATVLLVACGSTQYIISTKEGRMIAVDGKPDLDEKTGMYVYRDSEGRKATILKSDVVQIMER</sequence>
<keyword evidence="9" id="KW-1185">Reference proteome</keyword>
<keyword evidence="4" id="KW-0564">Palmitate</keyword>
<dbReference type="InterPro" id="IPR010305">
    <property type="entry name" value="YgdI/YgdR-like"/>
</dbReference>
<evidence type="ECO:0000259" key="7">
    <source>
        <dbReference type="Pfam" id="PF06004"/>
    </source>
</evidence>
<evidence type="ECO:0000313" key="9">
    <source>
        <dbReference type="Proteomes" id="UP001228044"/>
    </source>
</evidence>
<name>A0ABT8DQN7_9BURK</name>
<dbReference type="RefSeq" id="WP_290357556.1">
    <property type="nucleotide sequence ID" value="NZ_JAUHHC010000001.1"/>
</dbReference>
<reference evidence="8 9" key="1">
    <citation type="submission" date="2023-06" db="EMBL/GenBank/DDBJ databases">
        <title>Pelomonas sp. PFR6 16S ribosomal RNA gene Genome sequencing and assembly.</title>
        <authorList>
            <person name="Woo H."/>
        </authorList>
    </citation>
    <scope>NUCLEOTIDE SEQUENCE [LARGE SCALE GENOMIC DNA]</scope>
    <source>
        <strain evidence="8 9">PFR6</strain>
    </source>
</reference>
<dbReference type="Pfam" id="PF06004">
    <property type="entry name" value="DUF903"/>
    <property type="match status" value="1"/>
</dbReference>
<gene>
    <name evidence="8" type="ORF">QWJ38_03035</name>
</gene>
<dbReference type="PANTHER" id="PTHR37011:SF1">
    <property type="entry name" value="POT FAMILY PEPTIDE TRANSPORT PROTEIN"/>
    <property type="match status" value="1"/>
</dbReference>
<evidence type="ECO:0000256" key="3">
    <source>
        <dbReference type="ARBA" id="ARBA00023136"/>
    </source>
</evidence>
<proteinExistence type="predicted"/>